<dbReference type="Pfam" id="PF00701">
    <property type="entry name" value="DHDPS"/>
    <property type="match status" value="1"/>
</dbReference>
<evidence type="ECO:0000256" key="2">
    <source>
        <dbReference type="PIRNR" id="PIRNR001365"/>
    </source>
</evidence>
<dbReference type="Gene3D" id="3.20.20.70">
    <property type="entry name" value="Aldolase class I"/>
    <property type="match status" value="1"/>
</dbReference>
<name>A0A521AZN9_9RHOB</name>
<protein>
    <submittedName>
        <fullName evidence="3">4-hydroxy-tetrahydrodipicolinate synthase</fullName>
    </submittedName>
</protein>
<evidence type="ECO:0000313" key="4">
    <source>
        <dbReference type="Proteomes" id="UP000319014"/>
    </source>
</evidence>
<dbReference type="PIRSF" id="PIRSF001365">
    <property type="entry name" value="DHDPS"/>
    <property type="match status" value="1"/>
</dbReference>
<dbReference type="SUPFAM" id="SSF51569">
    <property type="entry name" value="Aldolase"/>
    <property type="match status" value="1"/>
</dbReference>
<organism evidence="3 4">
    <name type="scientific">Paracoccus laeviglucosivorans</name>
    <dbReference type="NCBI Taxonomy" id="1197861"/>
    <lineage>
        <taxon>Bacteria</taxon>
        <taxon>Pseudomonadati</taxon>
        <taxon>Pseudomonadota</taxon>
        <taxon>Alphaproteobacteria</taxon>
        <taxon>Rhodobacterales</taxon>
        <taxon>Paracoccaceae</taxon>
        <taxon>Paracoccus</taxon>
    </lineage>
</organism>
<dbReference type="SMART" id="SM01130">
    <property type="entry name" value="DHDPS"/>
    <property type="match status" value="1"/>
</dbReference>
<dbReference type="EMBL" id="FXTK01000002">
    <property type="protein sequence ID" value="SMO40231.1"/>
    <property type="molecule type" value="Genomic_DNA"/>
</dbReference>
<sequence length="308" mass="32191">MNGGIYAATICTLTPDGRIDTDAQQSHFSAVLETKGIHGLLLNGHAGEGIFMSRDEQAHVIALARQVAPDTRILAAVSAEATAWAVADGLAALRAGADAVMVFPPYSWALGADPRAIVAHHRGIADATGAPIYLFQGAVGSGKLAYAPDTLRALMDIDSIVGIKEGSWETRAYETTRRIVHAARPDVAVMASGDEHLLSCYLIGSEGSAVSLAAILPELIVALDQAVRDGQLTHALQIHTALFDFARLVYAAPGHMAAARLKACLAELGRIPCDFCHAPTPAVTSSERTALMAALRPCLALSIQGGAD</sequence>
<dbReference type="PANTHER" id="PTHR12128">
    <property type="entry name" value="DIHYDRODIPICOLINATE SYNTHASE"/>
    <property type="match status" value="1"/>
</dbReference>
<dbReference type="GO" id="GO:0008840">
    <property type="term" value="F:4-hydroxy-tetrahydrodipicolinate synthase activity"/>
    <property type="evidence" value="ECO:0007669"/>
    <property type="project" value="TreeGrafter"/>
</dbReference>
<dbReference type="CDD" id="cd00408">
    <property type="entry name" value="DHDPS-like"/>
    <property type="match status" value="1"/>
</dbReference>
<dbReference type="Proteomes" id="UP000319014">
    <property type="component" value="Unassembled WGS sequence"/>
</dbReference>
<dbReference type="AlphaFoldDB" id="A0A521AZN9"/>
<proteinExistence type="inferred from homology"/>
<gene>
    <name evidence="3" type="ORF">SAMN06265221_1022</name>
</gene>
<evidence type="ECO:0000256" key="1">
    <source>
        <dbReference type="ARBA" id="ARBA00023239"/>
    </source>
</evidence>
<dbReference type="InterPro" id="IPR013785">
    <property type="entry name" value="Aldolase_TIM"/>
</dbReference>
<dbReference type="OrthoDB" id="199953at2"/>
<comment type="similarity">
    <text evidence="2">Belongs to the DapA family.</text>
</comment>
<reference evidence="3 4" key="1">
    <citation type="submission" date="2017-05" db="EMBL/GenBank/DDBJ databases">
        <authorList>
            <person name="Varghese N."/>
            <person name="Submissions S."/>
        </authorList>
    </citation>
    <scope>NUCLEOTIDE SEQUENCE [LARGE SCALE GENOMIC DNA]</scope>
    <source>
        <strain evidence="3 4">DSM 100094</strain>
    </source>
</reference>
<dbReference type="PANTHER" id="PTHR12128:SF72">
    <property type="entry name" value="DIHYDRODIPICOLINATE SYNTHASE"/>
    <property type="match status" value="1"/>
</dbReference>
<evidence type="ECO:0000313" key="3">
    <source>
        <dbReference type="EMBL" id="SMO40231.1"/>
    </source>
</evidence>
<accession>A0A521AZN9</accession>
<keyword evidence="1 2" id="KW-0456">Lyase</keyword>
<dbReference type="RefSeq" id="WP_142661556.1">
    <property type="nucleotide sequence ID" value="NZ_FXTK01000002.1"/>
</dbReference>
<dbReference type="InterPro" id="IPR002220">
    <property type="entry name" value="DapA-like"/>
</dbReference>
<keyword evidence="4" id="KW-1185">Reference proteome</keyword>